<evidence type="ECO:0000313" key="2">
    <source>
        <dbReference type="Proteomes" id="UP000266643"/>
    </source>
</evidence>
<dbReference type="AlphaFoldDB" id="A0A397DGZ1"/>
<dbReference type="Proteomes" id="UP000266643">
    <property type="component" value="Unassembled WGS sequence"/>
</dbReference>
<dbReference type="VEuPathDB" id="FungiDB:H257_17341"/>
<sequence>MLRQDDTPKASRTATSLLRRKPQLVQEVWKIFLETGGTVTKHDPTMDMSTRTMLPTTPTIVSMIQEFVRLRRQARVRTVAKDVAHFLRPQRILCFHPESDLSTEAALRSIQRVLTKLGYKRGKKKTSLGLRMCCVIRKNSRFSQSGGNGNMHVYGANRLVLDELAKLDNVAHIRQPVTAQLSPVIFDDESVVFALILQKAWTGMFADQPLTITGATTSTPPSFMATLTLRC</sequence>
<accession>A0A397DGZ1</accession>
<protein>
    <submittedName>
        <fullName evidence="1">Uncharacterized protein</fullName>
    </submittedName>
</protein>
<comment type="caution">
    <text evidence="1">The sequence shown here is derived from an EMBL/GenBank/DDBJ whole genome shotgun (WGS) entry which is preliminary data.</text>
</comment>
<proteinExistence type="predicted"/>
<dbReference type="EMBL" id="QUTD01004955">
    <property type="protein sequence ID" value="RHY65084.1"/>
    <property type="molecule type" value="Genomic_DNA"/>
</dbReference>
<organism evidence="1 2">
    <name type="scientific">Aphanomyces astaci</name>
    <name type="common">Crayfish plague agent</name>
    <dbReference type="NCBI Taxonomy" id="112090"/>
    <lineage>
        <taxon>Eukaryota</taxon>
        <taxon>Sar</taxon>
        <taxon>Stramenopiles</taxon>
        <taxon>Oomycota</taxon>
        <taxon>Saprolegniomycetes</taxon>
        <taxon>Saprolegniales</taxon>
        <taxon>Verrucalvaceae</taxon>
        <taxon>Aphanomyces</taxon>
    </lineage>
</organism>
<gene>
    <name evidence="1" type="ORF">DYB30_012336</name>
</gene>
<evidence type="ECO:0000313" key="1">
    <source>
        <dbReference type="EMBL" id="RHY65084.1"/>
    </source>
</evidence>
<name>A0A397DGZ1_APHAT</name>
<reference evidence="1 2" key="1">
    <citation type="submission" date="2018-08" db="EMBL/GenBank/DDBJ databases">
        <title>Aphanomyces genome sequencing and annotation.</title>
        <authorList>
            <person name="Minardi D."/>
            <person name="Oidtmann B."/>
            <person name="Van Der Giezen M."/>
            <person name="Studholme D.J."/>
        </authorList>
    </citation>
    <scope>NUCLEOTIDE SEQUENCE [LARGE SCALE GENOMIC DNA]</scope>
    <source>
        <strain evidence="1 2">D2</strain>
    </source>
</reference>